<evidence type="ECO:0000313" key="12">
    <source>
        <dbReference type="Proteomes" id="UP000006643"/>
    </source>
</evidence>
<dbReference type="VEuPathDB" id="FungiDB:PITG_01846"/>
<organism evidence="11 12">
    <name type="scientific">Phytophthora infestans (strain T30-4)</name>
    <name type="common">Potato late blight agent</name>
    <dbReference type="NCBI Taxonomy" id="403677"/>
    <lineage>
        <taxon>Eukaryota</taxon>
        <taxon>Sar</taxon>
        <taxon>Stramenopiles</taxon>
        <taxon>Oomycota</taxon>
        <taxon>Peronosporomycetes</taxon>
        <taxon>Peronosporales</taxon>
        <taxon>Peronosporaceae</taxon>
        <taxon>Phytophthora</taxon>
    </lineage>
</organism>
<comment type="similarity">
    <text evidence="2">Belongs to the ARPC2 family.</text>
</comment>
<protein>
    <submittedName>
        <fullName evidence="11">Actin-related protein 2/3 complex subunit, putative</fullName>
    </submittedName>
</protein>
<gene>
    <name evidence="11" type="ORF">PITG_01846</name>
</gene>
<dbReference type="OrthoDB" id="148331at2759"/>
<dbReference type="Gene3D" id="3.30.1460.20">
    <property type="match status" value="2"/>
</dbReference>
<dbReference type="SUPFAM" id="SSF50249">
    <property type="entry name" value="Nucleic acid-binding proteins"/>
    <property type="match status" value="1"/>
</dbReference>
<dbReference type="PROSITE" id="PS50886">
    <property type="entry name" value="TRBD"/>
    <property type="match status" value="1"/>
</dbReference>
<evidence type="ECO:0000313" key="11">
    <source>
        <dbReference type="EMBL" id="EEY61531.1"/>
    </source>
</evidence>
<evidence type="ECO:0000256" key="2">
    <source>
        <dbReference type="ARBA" id="ARBA00007192"/>
    </source>
</evidence>
<evidence type="ECO:0000256" key="3">
    <source>
        <dbReference type="ARBA" id="ARBA00022490"/>
    </source>
</evidence>
<evidence type="ECO:0000256" key="9">
    <source>
        <dbReference type="SAM" id="MobiDB-lite"/>
    </source>
</evidence>
<feature type="compositionally biased region" description="Polar residues" evidence="9">
    <location>
        <begin position="528"/>
        <end position="537"/>
    </location>
</feature>
<dbReference type="NCBIfam" id="NF045760">
    <property type="entry name" value="YtpR"/>
    <property type="match status" value="1"/>
</dbReference>
<feature type="region of interest" description="Disordered" evidence="9">
    <location>
        <begin position="518"/>
        <end position="537"/>
    </location>
</feature>
<keyword evidence="3" id="KW-0963">Cytoplasm</keyword>
<dbReference type="InterPro" id="IPR007188">
    <property type="entry name" value="ARPC2"/>
</dbReference>
<dbReference type="InterPro" id="IPR034666">
    <property type="entry name" value="ARPC2/4"/>
</dbReference>
<sequence length="537" mass="59438">MLFLESENKIIKEVLEGRLGEKAPRPVQPLEIRLCDFDDVQYDMSIADNLLTVSMAYPPYKTLEGLGAKQMLAARYPEFQVVAPKAGFDFSLQVNVDVVTPANAASFIERISILKRNIMGAPFEQCFEALQNGNASTLGPVQIPYRRNETIYVLPQADRIVVVYSVCFEDKTDQAIARVFLQEFVDTRRTVNNAPPVAFGKDPPLELRGAPGLRHSPDLVGYLSLAIFPTHVDTTEKRIKAATLVQGLRNYLHYHIKASKTLEPCASRKGPVQDPEEDHHWPNFRARLGKDMVFCRPYDNLELDPHFSVIESNQFQKVFILSIHSIPLATMLSLLSRAQPRARVLRGLRSQFLASSSTSASGEEVTAVIEKKTVPQQQQPVVETTWNTLVVGEIVDFHSHPQADRLNVCAVNIGDKDNLLQIICGAPNVRQGARVPVAKVGTRLAIKEPETGELKKLKIKKSKLRGEVSQGMICSEAELGLTDESDGILIFEDDAEVGGLVLEHGTIATRLKARGISVPTPQPKVTAASIQPEPNQE</sequence>
<keyword evidence="7" id="KW-0206">Cytoskeleton</keyword>
<keyword evidence="6" id="KW-0009">Actin-binding</keyword>
<dbReference type="EMBL" id="DS028119">
    <property type="protein sequence ID" value="EEY61531.1"/>
    <property type="molecule type" value="Genomic_DNA"/>
</dbReference>
<dbReference type="Gene3D" id="2.40.50.140">
    <property type="entry name" value="Nucleic acid-binding proteins"/>
    <property type="match status" value="1"/>
</dbReference>
<comment type="subcellular location">
    <subcellularLocation>
        <location evidence="1">Cytoplasm</location>
        <location evidence="1">Cytoskeleton</location>
    </subcellularLocation>
</comment>
<evidence type="ECO:0000256" key="6">
    <source>
        <dbReference type="ARBA" id="ARBA00023203"/>
    </source>
</evidence>
<dbReference type="STRING" id="403677.D0MU84"/>
<dbReference type="eggNOG" id="KOG2826">
    <property type="taxonomic scope" value="Eukaryota"/>
</dbReference>
<dbReference type="InParanoid" id="D0MU84"/>
<name>D0MU84_PHYIT</name>
<dbReference type="GO" id="GO:0051015">
    <property type="term" value="F:actin filament binding"/>
    <property type="evidence" value="ECO:0007669"/>
    <property type="project" value="TreeGrafter"/>
</dbReference>
<evidence type="ECO:0000256" key="8">
    <source>
        <dbReference type="PROSITE-ProRule" id="PRU00209"/>
    </source>
</evidence>
<keyword evidence="12" id="KW-1185">Reference proteome</keyword>
<proteinExistence type="inferred from homology"/>
<evidence type="ECO:0000256" key="1">
    <source>
        <dbReference type="ARBA" id="ARBA00004245"/>
    </source>
</evidence>
<dbReference type="Pfam" id="PF04045">
    <property type="entry name" value="P34-Arc"/>
    <property type="match status" value="1"/>
</dbReference>
<dbReference type="GO" id="GO:0000049">
    <property type="term" value="F:tRNA binding"/>
    <property type="evidence" value="ECO:0007669"/>
    <property type="project" value="UniProtKB-UniRule"/>
</dbReference>
<evidence type="ECO:0000259" key="10">
    <source>
        <dbReference type="PROSITE" id="PS50886"/>
    </source>
</evidence>
<reference evidence="12" key="1">
    <citation type="journal article" date="2009" name="Nature">
        <title>Genome sequence and analysis of the Irish potato famine pathogen Phytophthora infestans.</title>
        <authorList>
            <consortium name="The Broad Institute Genome Sequencing Platform"/>
            <person name="Haas B.J."/>
            <person name="Kamoun S."/>
            <person name="Zody M.C."/>
            <person name="Jiang R.H."/>
            <person name="Handsaker R.E."/>
            <person name="Cano L.M."/>
            <person name="Grabherr M."/>
            <person name="Kodira C.D."/>
            <person name="Raffaele S."/>
            <person name="Torto-Alalibo T."/>
            <person name="Bozkurt T.O."/>
            <person name="Ah-Fong A.M."/>
            <person name="Alvarado L."/>
            <person name="Anderson V.L."/>
            <person name="Armstrong M.R."/>
            <person name="Avrova A."/>
            <person name="Baxter L."/>
            <person name="Beynon J."/>
            <person name="Boevink P.C."/>
            <person name="Bollmann S.R."/>
            <person name="Bos J.I."/>
            <person name="Bulone V."/>
            <person name="Cai G."/>
            <person name="Cakir C."/>
            <person name="Carrington J.C."/>
            <person name="Chawner M."/>
            <person name="Conti L."/>
            <person name="Costanzo S."/>
            <person name="Ewan R."/>
            <person name="Fahlgren N."/>
            <person name="Fischbach M.A."/>
            <person name="Fugelstad J."/>
            <person name="Gilroy E.M."/>
            <person name="Gnerre S."/>
            <person name="Green P.J."/>
            <person name="Grenville-Briggs L.J."/>
            <person name="Griffith J."/>
            <person name="Grunwald N.J."/>
            <person name="Horn K."/>
            <person name="Horner N.R."/>
            <person name="Hu C.H."/>
            <person name="Huitema E."/>
            <person name="Jeong D.H."/>
            <person name="Jones A.M."/>
            <person name="Jones J.D."/>
            <person name="Jones R.W."/>
            <person name="Karlsson E.K."/>
            <person name="Kunjeti S.G."/>
            <person name="Lamour K."/>
            <person name="Liu Z."/>
            <person name="Ma L."/>
            <person name="Maclean D."/>
            <person name="Chibucos M.C."/>
            <person name="McDonald H."/>
            <person name="McWalters J."/>
            <person name="Meijer H.J."/>
            <person name="Morgan W."/>
            <person name="Morris P.F."/>
            <person name="Munro C.A."/>
            <person name="O'Neill K."/>
            <person name="Ospina-Giraldo M."/>
            <person name="Pinzon A."/>
            <person name="Pritchard L."/>
            <person name="Ramsahoye B."/>
            <person name="Ren Q."/>
            <person name="Restrepo S."/>
            <person name="Roy S."/>
            <person name="Sadanandom A."/>
            <person name="Savidor A."/>
            <person name="Schornack S."/>
            <person name="Schwartz D.C."/>
            <person name="Schumann U.D."/>
            <person name="Schwessinger B."/>
            <person name="Seyer L."/>
            <person name="Sharpe T."/>
            <person name="Silvar C."/>
            <person name="Song J."/>
            <person name="Studholme D.J."/>
            <person name="Sykes S."/>
            <person name="Thines M."/>
            <person name="van de Vondervoort P.J."/>
            <person name="Phuntumart V."/>
            <person name="Wawra S."/>
            <person name="Weide R."/>
            <person name="Win J."/>
            <person name="Young C."/>
            <person name="Zhou S."/>
            <person name="Fry W."/>
            <person name="Meyers B.C."/>
            <person name="van West P."/>
            <person name="Ristaino J."/>
            <person name="Govers F."/>
            <person name="Birch P.R."/>
            <person name="Whisson S.C."/>
            <person name="Judelson H.S."/>
            <person name="Nusbaum C."/>
        </authorList>
    </citation>
    <scope>NUCLEOTIDE SEQUENCE [LARGE SCALE GENOMIC DNA]</scope>
    <source>
        <strain evidence="12">T30-4</strain>
    </source>
</reference>
<dbReference type="AlphaFoldDB" id="D0MU84"/>
<dbReference type="KEGG" id="pif:PITG_01846"/>
<dbReference type="RefSeq" id="XP_002908448.1">
    <property type="nucleotide sequence ID" value="XM_002908402.1"/>
</dbReference>
<dbReference type="Proteomes" id="UP000006643">
    <property type="component" value="Unassembled WGS sequence"/>
</dbReference>
<dbReference type="CDD" id="cd02796">
    <property type="entry name" value="tRNA_bind_bactPheRS"/>
    <property type="match status" value="1"/>
</dbReference>
<dbReference type="PANTHER" id="PTHR12058">
    <property type="entry name" value="ARP2/3 COMPLEX 34 KDA SUBUNIT"/>
    <property type="match status" value="1"/>
</dbReference>
<dbReference type="Pfam" id="PF01588">
    <property type="entry name" value="tRNA_bind"/>
    <property type="match status" value="1"/>
</dbReference>
<dbReference type="PANTHER" id="PTHR12058:SF0">
    <property type="entry name" value="ACTIN-RELATED PROTEIN 2_3 COMPLEX SUBUNIT 2"/>
    <property type="match status" value="1"/>
</dbReference>
<evidence type="ECO:0000256" key="4">
    <source>
        <dbReference type="ARBA" id="ARBA00022555"/>
    </source>
</evidence>
<keyword evidence="4 8" id="KW-0820">tRNA-binding</keyword>
<dbReference type="GeneID" id="9469315"/>
<dbReference type="SUPFAM" id="SSF69645">
    <property type="entry name" value="Arp2/3 complex subunits"/>
    <property type="match status" value="2"/>
</dbReference>
<dbReference type="GO" id="GO:0030041">
    <property type="term" value="P:actin filament polymerization"/>
    <property type="evidence" value="ECO:0007669"/>
    <property type="project" value="InterPro"/>
</dbReference>
<dbReference type="GO" id="GO:0034314">
    <property type="term" value="P:Arp2/3 complex-mediated actin nucleation"/>
    <property type="evidence" value="ECO:0007669"/>
    <property type="project" value="InterPro"/>
</dbReference>
<dbReference type="GO" id="GO:0005200">
    <property type="term" value="F:structural constituent of cytoskeleton"/>
    <property type="evidence" value="ECO:0007669"/>
    <property type="project" value="TreeGrafter"/>
</dbReference>
<keyword evidence="5 8" id="KW-0694">RNA-binding</keyword>
<dbReference type="InterPro" id="IPR033714">
    <property type="entry name" value="tRNA_bind_bactPheRS"/>
</dbReference>
<dbReference type="GO" id="GO:0005885">
    <property type="term" value="C:Arp2/3 protein complex"/>
    <property type="evidence" value="ECO:0007669"/>
    <property type="project" value="InterPro"/>
</dbReference>
<dbReference type="InterPro" id="IPR012340">
    <property type="entry name" value="NA-bd_OB-fold"/>
</dbReference>
<dbReference type="FunFam" id="2.40.50.140:FF:000045">
    <property type="entry name" value="Phenylalanine--tRNA ligase beta subunit"/>
    <property type="match status" value="1"/>
</dbReference>
<dbReference type="InterPro" id="IPR002547">
    <property type="entry name" value="tRNA-bd_dom"/>
</dbReference>
<accession>D0MU84</accession>
<evidence type="ECO:0000256" key="5">
    <source>
        <dbReference type="ARBA" id="ARBA00022884"/>
    </source>
</evidence>
<evidence type="ECO:0000256" key="7">
    <source>
        <dbReference type="ARBA" id="ARBA00023212"/>
    </source>
</evidence>
<dbReference type="OMA" id="NIMGAPF"/>
<feature type="domain" description="TRNA-binding" evidence="10">
    <location>
        <begin position="383"/>
        <end position="502"/>
    </location>
</feature>
<dbReference type="HOGENOM" id="CLU_037817_0_0_1"/>